<feature type="region of interest" description="Disordered" evidence="1">
    <location>
        <begin position="439"/>
        <end position="461"/>
    </location>
</feature>
<dbReference type="VEuPathDB" id="CryptoDB:Cvel_17692"/>
<keyword evidence="2" id="KW-0732">Signal</keyword>
<feature type="region of interest" description="Disordered" evidence="1">
    <location>
        <begin position="285"/>
        <end position="311"/>
    </location>
</feature>
<protein>
    <submittedName>
        <fullName evidence="3">Uncharacterized protein</fullName>
    </submittedName>
</protein>
<reference evidence="3" key="1">
    <citation type="submission" date="2014-11" db="EMBL/GenBank/DDBJ databases">
        <authorList>
            <person name="Otto D Thomas"/>
            <person name="Naeem Raeece"/>
        </authorList>
    </citation>
    <scope>NUCLEOTIDE SEQUENCE</scope>
</reference>
<feature type="region of interest" description="Disordered" evidence="1">
    <location>
        <begin position="1267"/>
        <end position="1319"/>
    </location>
</feature>
<dbReference type="EMBL" id="CDMZ01000472">
    <property type="protein sequence ID" value="CEM15022.1"/>
    <property type="molecule type" value="Genomic_DNA"/>
</dbReference>
<proteinExistence type="predicted"/>
<feature type="compositionally biased region" description="Low complexity" evidence="1">
    <location>
        <begin position="1022"/>
        <end position="1033"/>
    </location>
</feature>
<evidence type="ECO:0000256" key="2">
    <source>
        <dbReference type="SAM" id="SignalP"/>
    </source>
</evidence>
<gene>
    <name evidence="3" type="ORF">Cvel_17692</name>
</gene>
<feature type="non-terminal residue" evidence="3">
    <location>
        <position position="1"/>
    </location>
</feature>
<name>A0A0G4FN69_9ALVE</name>
<feature type="compositionally biased region" description="Gly residues" evidence="1">
    <location>
        <begin position="441"/>
        <end position="450"/>
    </location>
</feature>
<feature type="region of interest" description="Disordered" evidence="1">
    <location>
        <begin position="562"/>
        <end position="582"/>
    </location>
</feature>
<feature type="compositionally biased region" description="Basic and acidic residues" evidence="1">
    <location>
        <begin position="205"/>
        <end position="216"/>
    </location>
</feature>
<feature type="compositionally biased region" description="Gly residues" evidence="1">
    <location>
        <begin position="698"/>
        <end position="716"/>
    </location>
</feature>
<sequence>LVSLLIRFMAFIIESLRSQRGWAAHKAVKLALATVANLCNKAQSESVSESARESTEFLVVLCADRISVTDGPPLMDALSSALESIHRQSGPVIFSRSVTLSLWEQENVWRSAGIHQSAGRNGGSAWVYDKGLRQGVSVESLSPPPGLTLTPSRERERQRGGRPLTPPPGLSPPPCALKPSRETTETPNGAVHTEREGGESGSPSVRERPETREPVSGRRKVNPPCSPSADGSPEDQPEKEGGGGRDCLFASPPPPREKGRGSLCGYVKGSRTAVEDDTRNLCLSVVPSGSEKEGAGGERREGEPGRICGSSSKERHVAGVEAFAKHVCATLFPLAQMIGAAAVERQGRGNAKTESQAAKRKRLQREKEKQRDSAGDAGAEREKVQAKEGGETEPLADLHVASMLAVQQMEASALRLLELLQPFLVVGLPFASVNTGETEGGRGLGGGGAGTSSPSASAGGSAAETMSEALLRAFPRAFFDKLPLVFTLPGVALSPPQEGGAWTSGGGKGAQQQKQSAALPGLLLLSQREPDGKTKAALVAACCAVLEFPPLRQWPGDFEALSDKEKESSASAEGGANPQGYATGIIGSRGGHSVSRVGGAHSGGGGLFSATAASVAASVRNVLSALCDSLAAPGVERSTEFTQMLARLEGACRVVPFDKFRSGLLSRCVLLASDLAGRVWGSVCVEWERQRGGVRRAPGGGGMVEGGEVGQRNGGVQVGGTKERMWSWGRLLDCFEDAIGKGSTSLDAASAAFRVVSLTTTLLVKGAGRAELQSIHTAPIKTPPTPLGLQKSAATTVLDLPSMLIGIAGVMTEIVESEMEKDMETSGLAALPSEDLQSLLESFLLPPPGFEDVTPAAPPPPLTSPRSLLSTSLSALRALSSFSKGVFGGREGRTAELAVDFAEMQLGAGVGGMGGAILGPLHRSSEGVAVAAAVLAAVVKSSETSRLRATDLAVSSGLVLLEEKFESAGKSPSLLKSEVEALSALVRLLAVLEDSKTLATAVSLLISPSRQGKRKAGREQTEQGVLTQQQQQQQEEEDDTVGRGDAASKAQTTGLETVLLCAPDAKSEAEFVMASFDLLSVAVSKNLLSTEAGAAVLCRLLIPLKPTAPVTSEQPPEQKEKGQGEALVSSSLSAPARLAALGAVADMSRLGLLVGKQGASSSFHLLGGLVGDRPDVTSVCMTSKAVEEQENEGTARLPIPVGSTSREGTKEFQYQRESREKPVPSEDLSEKPMPPNPNPKLGWSPFAATTASGLQDHLLDHIRAWGRDGQRGLPKGEVRVDTHTEGRRVDQKSDSEGMRRDHTGSEISSQLRGGETVSPPPVVGPAEHFGVCNSVPPPREVLELIAQAALTSKGLGSCNATSPRRRTESEGGGGRGIVLTVASEKEALAALRAAEGWLEVLRERNNAHPFSVCTPNLDRLVRLCRDVTGRPRLVATAERLAKELGIHSDFAAGTHLSDSANN</sequence>
<feature type="chain" id="PRO_5005188837" evidence="2">
    <location>
        <begin position="24"/>
        <end position="1462"/>
    </location>
</feature>
<feature type="signal peptide" evidence="2">
    <location>
        <begin position="1"/>
        <end position="23"/>
    </location>
</feature>
<feature type="region of interest" description="Disordered" evidence="1">
    <location>
        <begin position="696"/>
        <end position="716"/>
    </location>
</feature>
<feature type="compositionally biased region" description="Low complexity" evidence="1">
    <location>
        <begin position="451"/>
        <end position="461"/>
    </location>
</feature>
<feature type="compositionally biased region" description="Basic and acidic residues" evidence="1">
    <location>
        <begin position="290"/>
        <end position="304"/>
    </location>
</feature>
<feature type="compositionally biased region" description="Pro residues" evidence="1">
    <location>
        <begin position="164"/>
        <end position="176"/>
    </location>
</feature>
<feature type="region of interest" description="Disordered" evidence="1">
    <location>
        <begin position="136"/>
        <end position="263"/>
    </location>
</feature>
<evidence type="ECO:0000256" key="1">
    <source>
        <dbReference type="SAM" id="MobiDB-lite"/>
    </source>
</evidence>
<organism evidence="3">
    <name type="scientific">Chromera velia CCMP2878</name>
    <dbReference type="NCBI Taxonomy" id="1169474"/>
    <lineage>
        <taxon>Eukaryota</taxon>
        <taxon>Sar</taxon>
        <taxon>Alveolata</taxon>
        <taxon>Colpodellida</taxon>
        <taxon>Chromeraceae</taxon>
        <taxon>Chromera</taxon>
    </lineage>
</organism>
<accession>A0A0G4FN69</accession>
<feature type="region of interest" description="Disordered" evidence="1">
    <location>
        <begin position="346"/>
        <end position="393"/>
    </location>
</feature>
<evidence type="ECO:0000313" key="3">
    <source>
        <dbReference type="EMBL" id="CEM15022.1"/>
    </source>
</evidence>
<feature type="compositionally biased region" description="Basic and acidic residues" evidence="1">
    <location>
        <begin position="365"/>
        <end position="390"/>
    </location>
</feature>
<feature type="compositionally biased region" description="Basic and acidic residues" evidence="1">
    <location>
        <begin position="1267"/>
        <end position="1304"/>
    </location>
</feature>
<feature type="region of interest" description="Disordered" evidence="1">
    <location>
        <begin position="1107"/>
        <end position="1129"/>
    </location>
</feature>
<feature type="region of interest" description="Disordered" evidence="1">
    <location>
        <begin position="1185"/>
        <end position="1242"/>
    </location>
</feature>
<feature type="compositionally biased region" description="Basic and acidic residues" evidence="1">
    <location>
        <begin position="1207"/>
        <end position="1230"/>
    </location>
</feature>
<feature type="region of interest" description="Disordered" evidence="1">
    <location>
        <begin position="1012"/>
        <end position="1049"/>
    </location>
</feature>